<dbReference type="Pfam" id="PF23892">
    <property type="entry name" value="Ig_CycH"/>
    <property type="match status" value="1"/>
</dbReference>
<dbReference type="InterPro" id="IPR051263">
    <property type="entry name" value="C-type_cytochrome_biogenesis"/>
</dbReference>
<keyword evidence="4" id="KW-0472">Membrane</keyword>
<feature type="transmembrane region" description="Helical" evidence="4">
    <location>
        <begin position="99"/>
        <end position="117"/>
    </location>
</feature>
<dbReference type="NCBIfam" id="TIGR03142">
    <property type="entry name" value="cytochro_ccmI"/>
    <property type="match status" value="1"/>
</dbReference>
<feature type="repeat" description="TPR" evidence="3">
    <location>
        <begin position="162"/>
        <end position="195"/>
    </location>
</feature>
<dbReference type="SMART" id="SM00028">
    <property type="entry name" value="TPR"/>
    <property type="match status" value="2"/>
</dbReference>
<keyword evidence="7" id="KW-1185">Reference proteome</keyword>
<dbReference type="Proteomes" id="UP000189545">
    <property type="component" value="Chromosome"/>
</dbReference>
<feature type="transmembrane region" description="Helical" evidence="4">
    <location>
        <begin position="6"/>
        <end position="24"/>
    </location>
</feature>
<dbReference type="AlphaFoldDB" id="A0A1S6HJC1"/>
<dbReference type="STRING" id="225848.Sps_00399"/>
<feature type="domain" description="Cytochrome c-type biogenesis protein H Ig-like" evidence="5">
    <location>
        <begin position="306"/>
        <end position="411"/>
    </location>
</feature>
<protein>
    <submittedName>
        <fullName evidence="6">Cytochrome c-type biogenesis protein CcmI</fullName>
    </submittedName>
</protein>
<dbReference type="EMBL" id="CP014782">
    <property type="protein sequence ID" value="AQS35610.1"/>
    <property type="molecule type" value="Genomic_DNA"/>
</dbReference>
<dbReference type="Gene3D" id="1.25.40.10">
    <property type="entry name" value="Tetratricopeptide repeat domain"/>
    <property type="match status" value="1"/>
</dbReference>
<evidence type="ECO:0000256" key="3">
    <source>
        <dbReference type="PROSITE-ProRule" id="PRU00339"/>
    </source>
</evidence>
<evidence type="ECO:0000313" key="7">
    <source>
        <dbReference type="Proteomes" id="UP000189545"/>
    </source>
</evidence>
<dbReference type="GO" id="GO:0017004">
    <property type="term" value="P:cytochrome complex assembly"/>
    <property type="evidence" value="ECO:0007669"/>
    <property type="project" value="UniProtKB-KW"/>
</dbReference>
<proteinExistence type="predicted"/>
<dbReference type="InterPro" id="IPR019734">
    <property type="entry name" value="TPR_rpt"/>
</dbReference>
<evidence type="ECO:0000256" key="1">
    <source>
        <dbReference type="ARBA" id="ARBA00004196"/>
    </source>
</evidence>
<dbReference type="InterPro" id="IPR056412">
    <property type="entry name" value="Ig_CycH"/>
</dbReference>
<dbReference type="KEGG" id="spsw:Sps_00399"/>
<dbReference type="InterPro" id="IPR017560">
    <property type="entry name" value="Cyt_c_biogenesis_CcmI"/>
</dbReference>
<dbReference type="PANTHER" id="PTHR47870">
    <property type="entry name" value="CYTOCHROME C-TYPE BIOGENESIS PROTEIN CCMH"/>
    <property type="match status" value="1"/>
</dbReference>
<keyword evidence="4" id="KW-0812">Transmembrane</keyword>
<organism evidence="6 7">
    <name type="scientific">Shewanella psychrophila</name>
    <dbReference type="NCBI Taxonomy" id="225848"/>
    <lineage>
        <taxon>Bacteria</taxon>
        <taxon>Pseudomonadati</taxon>
        <taxon>Pseudomonadota</taxon>
        <taxon>Gammaproteobacteria</taxon>
        <taxon>Alteromonadales</taxon>
        <taxon>Shewanellaceae</taxon>
        <taxon>Shewanella</taxon>
    </lineage>
</organism>
<keyword evidence="4" id="KW-1133">Transmembrane helix</keyword>
<gene>
    <name evidence="6" type="ORF">Sps_00399</name>
</gene>
<name>A0A1S6HJC1_9GAMM</name>
<keyword evidence="2" id="KW-0201">Cytochrome c-type biogenesis</keyword>
<dbReference type="RefSeq" id="WP_077750942.1">
    <property type="nucleotide sequence ID" value="NZ_CP014782.1"/>
</dbReference>
<dbReference type="PANTHER" id="PTHR47870:SF4">
    <property type="entry name" value="CYTOCHROME C-TYPE BIOGENESIS PROTEIN CYCH"/>
    <property type="match status" value="1"/>
</dbReference>
<evidence type="ECO:0000313" key="6">
    <source>
        <dbReference type="EMBL" id="AQS35610.1"/>
    </source>
</evidence>
<dbReference type="PROSITE" id="PS50005">
    <property type="entry name" value="TPR"/>
    <property type="match status" value="1"/>
</dbReference>
<evidence type="ECO:0000256" key="2">
    <source>
        <dbReference type="ARBA" id="ARBA00022748"/>
    </source>
</evidence>
<keyword evidence="3" id="KW-0802">TPR repeat</keyword>
<evidence type="ECO:0000256" key="4">
    <source>
        <dbReference type="SAM" id="Phobius"/>
    </source>
</evidence>
<reference evidence="6 7" key="1">
    <citation type="submission" date="2016-03" db="EMBL/GenBank/DDBJ databases">
        <title>Complete genome sequence of Shewanella psychrophila WP2, a deep sea bacterium isolated from west Pacific sediment.</title>
        <authorList>
            <person name="Xu G."/>
            <person name="Jian H."/>
        </authorList>
    </citation>
    <scope>NUCLEOTIDE SEQUENCE [LARGE SCALE GENOMIC DNA]</scope>
    <source>
        <strain evidence="6 7">WP2</strain>
    </source>
</reference>
<dbReference type="OrthoDB" id="9776053at2"/>
<accession>A0A1S6HJC1</accession>
<dbReference type="GO" id="GO:0005886">
    <property type="term" value="C:plasma membrane"/>
    <property type="evidence" value="ECO:0007669"/>
    <property type="project" value="TreeGrafter"/>
</dbReference>
<sequence length="415" mass="45566">MTTLWIFIALFVLVSLALIWFPHFRQHKMLQAEEAGVRKQTNLELFNNRLVILEKELEEELLDQGEFDILKKELEISLLQDMKQGEDESLVNKVKPKGLLWPTLMSVVILGLSGYFYSTLGAYAKLDQPAQANPHAGMDADQIMQQRLQIMEAQAKSEPENSQLLFSLGHMYISASRYNDAISTFDQAMELVGTHAELLGPKATAMYYRANQQMTPAIQAIIDQSLALDPEDPSTLLLKGMDAFFTAHYQMAIDAWQAILDSERSDVDRSAIINAIDSAKMRMQAETGEIPDDAAHASVKAVVKSVNVEVSVSDKLAEQVGSSDMLFIFARSTEGPKVPLAAVKVSAKSLPATITLDDSTSMGGDVKLSGAKNVEIIAVLSKHGSVKPQTGDLQGRLAMVKVGDTVQLVIDTQVK</sequence>
<comment type="subcellular location">
    <subcellularLocation>
        <location evidence="1">Cell envelope</location>
    </subcellularLocation>
</comment>
<dbReference type="SUPFAM" id="SSF48452">
    <property type="entry name" value="TPR-like"/>
    <property type="match status" value="1"/>
</dbReference>
<evidence type="ECO:0000259" key="5">
    <source>
        <dbReference type="Pfam" id="PF23892"/>
    </source>
</evidence>
<dbReference type="GO" id="GO:0030313">
    <property type="term" value="C:cell envelope"/>
    <property type="evidence" value="ECO:0007669"/>
    <property type="project" value="UniProtKB-SubCell"/>
</dbReference>
<dbReference type="InterPro" id="IPR011990">
    <property type="entry name" value="TPR-like_helical_dom_sf"/>
</dbReference>